<feature type="region of interest" description="Disordered" evidence="1">
    <location>
        <begin position="16"/>
        <end position="111"/>
    </location>
</feature>
<evidence type="ECO:0000256" key="1">
    <source>
        <dbReference type="SAM" id="MobiDB-lite"/>
    </source>
</evidence>
<dbReference type="RefSeq" id="WP_054773344.1">
    <property type="nucleotide sequence ID" value="NZ_AP019782.1"/>
</dbReference>
<organism evidence="2 3">
    <name type="scientific">Methylogaea oryzae</name>
    <dbReference type="NCBI Taxonomy" id="1295382"/>
    <lineage>
        <taxon>Bacteria</taxon>
        <taxon>Pseudomonadati</taxon>
        <taxon>Pseudomonadota</taxon>
        <taxon>Gammaproteobacteria</taxon>
        <taxon>Methylococcales</taxon>
        <taxon>Methylococcaceae</taxon>
        <taxon>Methylogaea</taxon>
    </lineage>
</organism>
<dbReference type="Proteomes" id="UP000824988">
    <property type="component" value="Chromosome"/>
</dbReference>
<accession>A0A8D4VQC3</accession>
<dbReference type="EMBL" id="AP019782">
    <property type="protein sequence ID" value="BBL70495.1"/>
    <property type="molecule type" value="Genomic_DNA"/>
</dbReference>
<name>A0A8D4VQC3_9GAMM</name>
<dbReference type="AlphaFoldDB" id="A0A8D4VQC3"/>
<proteinExistence type="predicted"/>
<protein>
    <submittedName>
        <fullName evidence="2">Uncharacterized protein</fullName>
    </submittedName>
</protein>
<evidence type="ECO:0000313" key="3">
    <source>
        <dbReference type="Proteomes" id="UP000824988"/>
    </source>
</evidence>
<evidence type="ECO:0000313" key="2">
    <source>
        <dbReference type="EMBL" id="BBL70495.1"/>
    </source>
</evidence>
<sequence length="111" mass="11620">MLNVSDALSNSASLAAYNAATAQRPPPQARTETPPETQRPVAPTQNANRLGDANGLSISAQAQALADANSESTEPPQADQRRNDDVSQQVQSPSSAAARQYDAVEKMTGNT</sequence>
<keyword evidence="3" id="KW-1185">Reference proteome</keyword>
<feature type="compositionally biased region" description="Low complexity" evidence="1">
    <location>
        <begin position="87"/>
        <end position="100"/>
    </location>
</feature>
<gene>
    <name evidence="2" type="ORF">MoryE10_11010</name>
</gene>
<dbReference type="KEGG" id="moz:MoryE10_11010"/>
<reference evidence="2" key="1">
    <citation type="submission" date="2019-06" db="EMBL/GenBank/DDBJ databases">
        <title>Complete genome sequence of Methylogaea oryzae strain JCM16910.</title>
        <authorList>
            <person name="Asakawa S."/>
        </authorList>
    </citation>
    <scope>NUCLEOTIDE SEQUENCE</scope>
    <source>
        <strain evidence="2">E10</strain>
    </source>
</reference>